<feature type="signal peptide" evidence="1">
    <location>
        <begin position="1"/>
        <end position="23"/>
    </location>
</feature>
<evidence type="ECO:0000313" key="2">
    <source>
        <dbReference type="EMBL" id="MAA15400.1"/>
    </source>
</evidence>
<dbReference type="AlphaFoldDB" id="A0A224YNJ3"/>
<evidence type="ECO:0000256" key="1">
    <source>
        <dbReference type="SAM" id="SignalP"/>
    </source>
</evidence>
<dbReference type="EMBL" id="GFPF01004254">
    <property type="protein sequence ID" value="MAA15400.1"/>
    <property type="molecule type" value="Transcribed_RNA"/>
</dbReference>
<dbReference type="Gene3D" id="2.40.128.20">
    <property type="match status" value="1"/>
</dbReference>
<name>A0A224YNJ3_9ACAR</name>
<protein>
    <submittedName>
        <fullName evidence="2">Lipocalin</fullName>
    </submittedName>
</protein>
<organism evidence="2">
    <name type="scientific">Rhipicephalus zambeziensis</name>
    <dbReference type="NCBI Taxonomy" id="60191"/>
    <lineage>
        <taxon>Eukaryota</taxon>
        <taxon>Metazoa</taxon>
        <taxon>Ecdysozoa</taxon>
        <taxon>Arthropoda</taxon>
        <taxon>Chelicerata</taxon>
        <taxon>Arachnida</taxon>
        <taxon>Acari</taxon>
        <taxon>Parasitiformes</taxon>
        <taxon>Ixodida</taxon>
        <taxon>Ixodoidea</taxon>
        <taxon>Ixodidae</taxon>
        <taxon>Rhipicephalinae</taxon>
        <taxon>Rhipicephalus</taxon>
        <taxon>Rhipicephalus</taxon>
    </lineage>
</organism>
<dbReference type="InterPro" id="IPR012674">
    <property type="entry name" value="Calycin"/>
</dbReference>
<sequence length="191" mass="21682">MKLLISGLLTVCVFVFFITSMTCAPPIMPANTTQSLYLVGYSSDLAMPRTVWNMTCFKAGPASLLKDGWINRTLSFLYVVQSGYRMKYNKNISFNIQCSDIILRLKEDASKYFGRNKESYVIRYYTNDSLILSDLMAGTSDLMSPCSLWLTFNTTNISDVPEMANRTFFTLCPNATFIGYNESDCSNFNYE</sequence>
<proteinExistence type="predicted"/>
<accession>A0A224YNJ3</accession>
<keyword evidence="1" id="KW-0732">Signal</keyword>
<reference evidence="2" key="1">
    <citation type="journal article" date="2017" name="Parasit. Vectors">
        <title>Sialotranscriptomics of Rhipicephalus zambeziensis reveals intricate expression profiles of secretory proteins and suggests tight temporal transcriptional regulation during blood-feeding.</title>
        <authorList>
            <person name="de Castro M.H."/>
            <person name="de Klerk D."/>
            <person name="Pienaar R."/>
            <person name="Rees D.J.G."/>
            <person name="Mans B.J."/>
        </authorList>
    </citation>
    <scope>NUCLEOTIDE SEQUENCE</scope>
    <source>
        <tissue evidence="2">Salivary glands</tissue>
    </source>
</reference>
<feature type="chain" id="PRO_5012894968" evidence="1">
    <location>
        <begin position="24"/>
        <end position="191"/>
    </location>
</feature>